<comment type="caution">
    <text evidence="3">The sequence shown here is derived from an EMBL/GenBank/DDBJ whole genome shotgun (WGS) entry which is preliminary data.</text>
</comment>
<accession>A0ABT7HNX8</accession>
<dbReference type="InterPro" id="IPR051702">
    <property type="entry name" value="SH3_domain_YSC84-like"/>
</dbReference>
<protein>
    <submittedName>
        <fullName evidence="3">Lipid-binding SYLF domain-containing protein</fullName>
    </submittedName>
</protein>
<dbReference type="PANTHER" id="PTHR15629">
    <property type="entry name" value="SH3YL1 PROTEIN"/>
    <property type="match status" value="1"/>
</dbReference>
<proteinExistence type="predicted"/>
<dbReference type="Proteomes" id="UP001173801">
    <property type="component" value="Unassembled WGS sequence"/>
</dbReference>
<evidence type="ECO:0000313" key="4">
    <source>
        <dbReference type="Proteomes" id="UP001173801"/>
    </source>
</evidence>
<evidence type="ECO:0000256" key="1">
    <source>
        <dbReference type="SAM" id="SignalP"/>
    </source>
</evidence>
<feature type="chain" id="PRO_5045607067" evidence="1">
    <location>
        <begin position="21"/>
        <end position="216"/>
    </location>
</feature>
<dbReference type="Pfam" id="PF04366">
    <property type="entry name" value="Ysc84"/>
    <property type="match status" value="1"/>
</dbReference>
<reference evidence="3" key="1">
    <citation type="submission" date="2022-08" db="EMBL/GenBank/DDBJ databases">
        <authorList>
            <person name="Wang H."/>
        </authorList>
    </citation>
    <scope>NUCLEOTIDE SEQUENCE</scope>
    <source>
        <strain evidence="3">PS10</strain>
    </source>
</reference>
<evidence type="ECO:0000259" key="2">
    <source>
        <dbReference type="Pfam" id="PF04366"/>
    </source>
</evidence>
<feature type="signal peptide" evidence="1">
    <location>
        <begin position="1"/>
        <end position="20"/>
    </location>
</feature>
<name>A0ABT7HNX8_9BACT</name>
<gene>
    <name evidence="3" type="ORF">NYG85_01840</name>
</gene>
<dbReference type="CDD" id="cd11524">
    <property type="entry name" value="SYLF"/>
    <property type="match status" value="1"/>
</dbReference>
<dbReference type="RefSeq" id="WP_284936745.1">
    <property type="nucleotide sequence ID" value="NZ_JANURM010000001.1"/>
</dbReference>
<feature type="domain" description="Ysc84 actin-binding" evidence="2">
    <location>
        <begin position="93"/>
        <end position="215"/>
    </location>
</feature>
<dbReference type="EMBL" id="JANURM010000001">
    <property type="protein sequence ID" value="MDL0088118.1"/>
    <property type="molecule type" value="Genomic_DNA"/>
</dbReference>
<evidence type="ECO:0000313" key="3">
    <source>
        <dbReference type="EMBL" id="MDL0088118.1"/>
    </source>
</evidence>
<keyword evidence="1" id="KW-0732">Signal</keyword>
<reference evidence="3" key="2">
    <citation type="journal article" date="2023" name="Microorganisms">
        <title>Isolation and Genomic Characteristics of Cat-Borne Campylobacter felis sp. nov. and Sheep-Borne Campylobacter ovis sp. nov.</title>
        <authorList>
            <person name="Wang H."/>
            <person name="Li Y."/>
            <person name="Gu Y."/>
            <person name="Zhou G."/>
            <person name="Chen X."/>
            <person name="Zhang X."/>
            <person name="Shao Z."/>
            <person name="Zhang J."/>
            <person name="Zhang M."/>
        </authorList>
    </citation>
    <scope>NUCLEOTIDE SEQUENCE</scope>
    <source>
        <strain evidence="3">PS10</strain>
    </source>
</reference>
<sequence length="216" mass="23591">MRSICKIFFAVSLLFGVLNADVTQNQMVKNAINIMSGFLQNVDSQKLKDVKGVIVIPDLVKSGIGLALSNGKGVFIAKNDDGGWSSPFFIDYHGVSAGIQAGYSSTDVVILLRNSRAYKKIFEGDDTISLKATAAIINKGESAATTTNLPEISAYISERGKSAGAFVGASLDIARVSINRQDTNDYYDRMYDYQDLYSNSIKNSKYTTKLHEILNF</sequence>
<keyword evidence="4" id="KW-1185">Reference proteome</keyword>
<dbReference type="PANTHER" id="PTHR15629:SF2">
    <property type="entry name" value="SH3 DOMAIN-CONTAINING YSC84-LIKE PROTEIN 1"/>
    <property type="match status" value="1"/>
</dbReference>
<organism evidence="3 4">
    <name type="scientific">Campylobacter gastrosuis</name>
    <dbReference type="NCBI Taxonomy" id="2974576"/>
    <lineage>
        <taxon>Bacteria</taxon>
        <taxon>Pseudomonadati</taxon>
        <taxon>Campylobacterota</taxon>
        <taxon>Epsilonproteobacteria</taxon>
        <taxon>Campylobacterales</taxon>
        <taxon>Campylobacteraceae</taxon>
        <taxon>Campylobacter</taxon>
    </lineage>
</organism>
<dbReference type="InterPro" id="IPR007461">
    <property type="entry name" value="Ysc84_actin-binding"/>
</dbReference>